<dbReference type="SUPFAM" id="SSF48371">
    <property type="entry name" value="ARM repeat"/>
    <property type="match status" value="1"/>
</dbReference>
<keyword evidence="2" id="KW-1133">Transmembrane helix</keyword>
<dbReference type="RefSeq" id="WP_307230111.1">
    <property type="nucleotide sequence ID" value="NZ_JAUSTT010000015.1"/>
</dbReference>
<dbReference type="InterPro" id="IPR010090">
    <property type="entry name" value="Phage_tape_meas"/>
</dbReference>
<comment type="caution">
    <text evidence="4">The sequence shown here is derived from an EMBL/GenBank/DDBJ whole genome shotgun (WGS) entry which is preliminary data.</text>
</comment>
<evidence type="ECO:0000256" key="1">
    <source>
        <dbReference type="ARBA" id="ARBA00022612"/>
    </source>
</evidence>
<dbReference type="PANTHER" id="PTHR37813">
    <property type="entry name" value="FELS-2 PROPHAGE PROTEIN"/>
    <property type="match status" value="1"/>
</dbReference>
<dbReference type="Pfam" id="PF10145">
    <property type="entry name" value="PhageMin_Tail"/>
    <property type="match status" value="1"/>
</dbReference>
<protein>
    <submittedName>
        <fullName evidence="4">TP901 family phage tail tape measure protein</fullName>
    </submittedName>
</protein>
<dbReference type="InterPro" id="IPR016024">
    <property type="entry name" value="ARM-type_fold"/>
</dbReference>
<feature type="transmembrane region" description="Helical" evidence="2">
    <location>
        <begin position="460"/>
        <end position="479"/>
    </location>
</feature>
<dbReference type="PANTHER" id="PTHR37813:SF1">
    <property type="entry name" value="FELS-2 PROPHAGE PROTEIN"/>
    <property type="match status" value="1"/>
</dbReference>
<sequence length="808" mass="87070">MFGEVFQLFGTIAINTNEAIKDLDLFSQKLSQVAASTSIAGLKISESFHLSGETMQQTAMISKQLEQVGVLAVKTSADFDDMMSSVAATSSVMTTKLVTLQSFTSGIGASAANSTEEAADALGVLEMSGMGAEQMLGELPNMFNRTAAGSTDLTGTAEALSDRIQVIELQVKQAGETAHELSTAMMKTNTVLETIAKTFVYTANIARQLNIQLKDVVAMSAMMAEAGLKCQQAGMAMNNHFRSLAAPTLEAAAALNGLSITIISAEGSMSSMLSTMLKLASTSQSFSTAAVFMQKEAITGKEAMLAWLMIVKLAPSEFIKFSAALAATAISVKADADQVNNGVNDAFTRMTAVLNDVKQEIDQVSNPIKDVAFEVVAYLARAFSNLDSETKNVILTIGVFANDIIQTIFALDSFIDKVNQLLDFPEKVMKLVTRLSSVTGILGKVGGAIANLAGLLTNPWVIGIALIVSLIIGLVYIIVTNWDAIKEVTERVFSAIGAFLSNIWVNIKEFILTTVASIVEDLVSGMVRIQTTVSTAMNAVYKIISKTWNNVLKTINKVLKAIPTAISKQMSKAVVSLSKFGTKFASIGKHIINGLINGMKSKMKSVMNTVSNIGGNIKREFKKLFKIKSPSKVFFEYGQFIGEGLEIGMQQYLPKIENATKAMANKVKDGFDAIGQLGLTVSGDAVVEDGREPLSENIMGQGIAKIAGKIKESLSMLNHLGLSISRMPSSEMAFASHANLRIERQPHFLQQVQNSTYNQETSKSVVIENANFEVNIDKLENAEDFYKFRRTLQTVVADDLFGEAVRKL</sequence>
<keyword evidence="1" id="KW-1188">Viral release from host cell</keyword>
<evidence type="ECO:0000259" key="3">
    <source>
        <dbReference type="Pfam" id="PF10145"/>
    </source>
</evidence>
<accession>A0ABT9WU25</accession>
<gene>
    <name evidence="4" type="ORF">J2S08_002587</name>
</gene>
<organism evidence="4 5">
    <name type="scientific">Bacillus chungangensis</name>
    <dbReference type="NCBI Taxonomy" id="587633"/>
    <lineage>
        <taxon>Bacteria</taxon>
        <taxon>Bacillati</taxon>
        <taxon>Bacillota</taxon>
        <taxon>Bacilli</taxon>
        <taxon>Bacillales</taxon>
        <taxon>Bacillaceae</taxon>
        <taxon>Bacillus</taxon>
    </lineage>
</organism>
<name>A0ABT9WU25_9BACI</name>
<feature type="transmembrane region" description="Helical" evidence="2">
    <location>
        <begin position="431"/>
        <end position="454"/>
    </location>
</feature>
<keyword evidence="2" id="KW-0812">Transmembrane</keyword>
<proteinExistence type="predicted"/>
<keyword evidence="2" id="KW-0472">Membrane</keyword>
<feature type="domain" description="Phage tail tape measure protein" evidence="3">
    <location>
        <begin position="108"/>
        <end position="289"/>
    </location>
</feature>
<evidence type="ECO:0000313" key="5">
    <source>
        <dbReference type="Proteomes" id="UP001223586"/>
    </source>
</evidence>
<evidence type="ECO:0000313" key="4">
    <source>
        <dbReference type="EMBL" id="MDQ0176729.1"/>
    </source>
</evidence>
<keyword evidence="5" id="KW-1185">Reference proteome</keyword>
<dbReference type="NCBIfam" id="TIGR01760">
    <property type="entry name" value="tape_meas_TP901"/>
    <property type="match status" value="1"/>
</dbReference>
<reference evidence="4 5" key="1">
    <citation type="submission" date="2023-07" db="EMBL/GenBank/DDBJ databases">
        <title>Genomic Encyclopedia of Type Strains, Phase IV (KMG-IV): sequencing the most valuable type-strain genomes for metagenomic binning, comparative biology and taxonomic classification.</title>
        <authorList>
            <person name="Goeker M."/>
        </authorList>
    </citation>
    <scope>NUCLEOTIDE SEQUENCE [LARGE SCALE GENOMIC DNA]</scope>
    <source>
        <strain evidence="4 5">DSM 23837</strain>
    </source>
</reference>
<dbReference type="EMBL" id="JAUSTT010000015">
    <property type="protein sequence ID" value="MDQ0176729.1"/>
    <property type="molecule type" value="Genomic_DNA"/>
</dbReference>
<dbReference type="Proteomes" id="UP001223586">
    <property type="component" value="Unassembled WGS sequence"/>
</dbReference>
<evidence type="ECO:0000256" key="2">
    <source>
        <dbReference type="SAM" id="Phobius"/>
    </source>
</evidence>